<evidence type="ECO:0000313" key="3">
    <source>
        <dbReference type="Proteomes" id="UP001485043"/>
    </source>
</evidence>
<sequence length="207" mass="22733">MAIPSGSGQDRCILEDGNQQVHLNVSGLLYTTSLNTLKAVPGSRLADTFDSSWRLRRTASGEVFIDRDGEAFGVILQYLRAERESGLFTVPHLLEDKLARLKAEARFYGLSALHDIIHAGPPQNQMHEGTARYLAQAARSHQVQLMSRASMDAWAASWMCPEEFLPAASTGSHLTTALAMGSTEAKWFADSLQSSGPWVAWKSWLNA</sequence>
<dbReference type="PANTHER" id="PTHR14499:SF136">
    <property type="entry name" value="GH08630P"/>
    <property type="match status" value="1"/>
</dbReference>
<feature type="domain" description="Potassium channel tetramerisation-type BTB" evidence="1">
    <location>
        <begin position="21"/>
        <end position="113"/>
    </location>
</feature>
<dbReference type="PANTHER" id="PTHR14499">
    <property type="entry name" value="POTASSIUM CHANNEL TETRAMERIZATION DOMAIN-CONTAINING"/>
    <property type="match status" value="1"/>
</dbReference>
<proteinExistence type="predicted"/>
<protein>
    <recommendedName>
        <fullName evidence="1">Potassium channel tetramerisation-type BTB domain-containing protein</fullName>
    </recommendedName>
</protein>
<evidence type="ECO:0000313" key="2">
    <source>
        <dbReference type="EMBL" id="KAK9842639.1"/>
    </source>
</evidence>
<comment type="caution">
    <text evidence="2">The sequence shown here is derived from an EMBL/GenBank/DDBJ whole genome shotgun (WGS) entry which is preliminary data.</text>
</comment>
<gene>
    <name evidence="2" type="ORF">WJX84_009543</name>
</gene>
<dbReference type="EMBL" id="JALJOV010001697">
    <property type="protein sequence ID" value="KAK9842639.1"/>
    <property type="molecule type" value="Genomic_DNA"/>
</dbReference>
<reference evidence="2 3" key="1">
    <citation type="journal article" date="2024" name="Nat. Commun.">
        <title>Phylogenomics reveals the evolutionary origins of lichenization in chlorophyte algae.</title>
        <authorList>
            <person name="Puginier C."/>
            <person name="Libourel C."/>
            <person name="Otte J."/>
            <person name="Skaloud P."/>
            <person name="Haon M."/>
            <person name="Grisel S."/>
            <person name="Petersen M."/>
            <person name="Berrin J.G."/>
            <person name="Delaux P.M."/>
            <person name="Dal Grande F."/>
            <person name="Keller J."/>
        </authorList>
    </citation>
    <scope>NUCLEOTIDE SEQUENCE [LARGE SCALE GENOMIC DNA]</scope>
    <source>
        <strain evidence="2 3">SAG 2523</strain>
    </source>
</reference>
<dbReference type="SUPFAM" id="SSF54695">
    <property type="entry name" value="POZ domain"/>
    <property type="match status" value="1"/>
</dbReference>
<dbReference type="Pfam" id="PF02214">
    <property type="entry name" value="BTB_2"/>
    <property type="match status" value="1"/>
</dbReference>
<evidence type="ECO:0000259" key="1">
    <source>
        <dbReference type="Pfam" id="PF02214"/>
    </source>
</evidence>
<name>A0AAW1S8Q0_9CHLO</name>
<dbReference type="Proteomes" id="UP001485043">
    <property type="component" value="Unassembled WGS sequence"/>
</dbReference>
<keyword evidence="3" id="KW-1185">Reference proteome</keyword>
<accession>A0AAW1S8Q0</accession>
<dbReference type="InterPro" id="IPR003131">
    <property type="entry name" value="T1-type_BTB"/>
</dbReference>
<dbReference type="InterPro" id="IPR011333">
    <property type="entry name" value="SKP1/BTB/POZ_sf"/>
</dbReference>
<dbReference type="AlphaFoldDB" id="A0AAW1S8Q0"/>
<dbReference type="GO" id="GO:0051260">
    <property type="term" value="P:protein homooligomerization"/>
    <property type="evidence" value="ECO:0007669"/>
    <property type="project" value="InterPro"/>
</dbReference>
<organism evidence="2 3">
    <name type="scientific">Apatococcus fuscideae</name>
    <dbReference type="NCBI Taxonomy" id="2026836"/>
    <lineage>
        <taxon>Eukaryota</taxon>
        <taxon>Viridiplantae</taxon>
        <taxon>Chlorophyta</taxon>
        <taxon>core chlorophytes</taxon>
        <taxon>Trebouxiophyceae</taxon>
        <taxon>Chlorellales</taxon>
        <taxon>Chlorellaceae</taxon>
        <taxon>Apatococcus</taxon>
    </lineage>
</organism>
<dbReference type="CDD" id="cd18316">
    <property type="entry name" value="BTB_POZ_KCTD-like"/>
    <property type="match status" value="1"/>
</dbReference>
<dbReference type="Gene3D" id="3.30.710.10">
    <property type="entry name" value="Potassium Channel Kv1.1, Chain A"/>
    <property type="match status" value="1"/>
</dbReference>